<dbReference type="Gene3D" id="1.10.357.10">
    <property type="entry name" value="Tetracycline Repressor, domain 2"/>
    <property type="match status" value="1"/>
</dbReference>
<dbReference type="InterPro" id="IPR001647">
    <property type="entry name" value="HTH_TetR"/>
</dbReference>
<comment type="caution">
    <text evidence="4">The sequence shown here is derived from an EMBL/GenBank/DDBJ whole genome shotgun (WGS) entry which is preliminary data.</text>
</comment>
<evidence type="ECO:0000313" key="4">
    <source>
        <dbReference type="EMBL" id="MFD1992723.1"/>
    </source>
</evidence>
<dbReference type="EMBL" id="JBHUGF010000012">
    <property type="protein sequence ID" value="MFD1992723.1"/>
    <property type="molecule type" value="Genomic_DNA"/>
</dbReference>
<sequence>MVKKSTYADILEIAYRLFAEHGFDKTSMSMISKELKMSKPALYYHFPSKSSIIDALFDEICQNIRFEYFFDITSYTKQNFEQQFIQDGLKILAAQQTDEYYARIMNQYQALGYREVHYAQTLITILEGFNTGFEKLLQCGASYEVVHTQDLALAAQTLTMIIDGMDNFVGYGFHYRYEDIWTKTVQSIIKGD</sequence>
<protein>
    <submittedName>
        <fullName evidence="4">TetR/AcrR family transcriptional regulator</fullName>
    </submittedName>
</protein>
<keyword evidence="1 2" id="KW-0238">DNA-binding</keyword>
<evidence type="ECO:0000313" key="5">
    <source>
        <dbReference type="Proteomes" id="UP001597403"/>
    </source>
</evidence>
<evidence type="ECO:0000256" key="1">
    <source>
        <dbReference type="ARBA" id="ARBA00023125"/>
    </source>
</evidence>
<dbReference type="SUPFAM" id="SSF46689">
    <property type="entry name" value="Homeodomain-like"/>
    <property type="match status" value="1"/>
</dbReference>
<dbReference type="PRINTS" id="PR00455">
    <property type="entry name" value="HTHTETR"/>
</dbReference>
<dbReference type="InterPro" id="IPR009057">
    <property type="entry name" value="Homeodomain-like_sf"/>
</dbReference>
<evidence type="ECO:0000256" key="2">
    <source>
        <dbReference type="PROSITE-ProRule" id="PRU00335"/>
    </source>
</evidence>
<organism evidence="4 5">
    <name type="scientific">Paenibacillus nicotianae</name>
    <dbReference type="NCBI Taxonomy" id="1526551"/>
    <lineage>
        <taxon>Bacteria</taxon>
        <taxon>Bacillati</taxon>
        <taxon>Bacillota</taxon>
        <taxon>Bacilli</taxon>
        <taxon>Bacillales</taxon>
        <taxon>Paenibacillaceae</taxon>
        <taxon>Paenibacillus</taxon>
    </lineage>
</organism>
<proteinExistence type="predicted"/>
<dbReference type="Pfam" id="PF00440">
    <property type="entry name" value="TetR_N"/>
    <property type="match status" value="1"/>
</dbReference>
<evidence type="ECO:0000259" key="3">
    <source>
        <dbReference type="PROSITE" id="PS50977"/>
    </source>
</evidence>
<feature type="domain" description="HTH tetR-type" evidence="3">
    <location>
        <begin position="4"/>
        <end position="64"/>
    </location>
</feature>
<dbReference type="Proteomes" id="UP001597403">
    <property type="component" value="Unassembled WGS sequence"/>
</dbReference>
<feature type="DNA-binding region" description="H-T-H motif" evidence="2">
    <location>
        <begin position="27"/>
        <end position="46"/>
    </location>
</feature>
<gene>
    <name evidence="4" type="ORF">ACFSGI_22340</name>
</gene>
<dbReference type="PANTHER" id="PTHR30055:SF226">
    <property type="entry name" value="HTH-TYPE TRANSCRIPTIONAL REGULATOR PKSA"/>
    <property type="match status" value="1"/>
</dbReference>
<dbReference type="PANTHER" id="PTHR30055">
    <property type="entry name" value="HTH-TYPE TRANSCRIPTIONAL REGULATOR RUTR"/>
    <property type="match status" value="1"/>
</dbReference>
<reference evidence="5" key="1">
    <citation type="journal article" date="2019" name="Int. J. Syst. Evol. Microbiol.">
        <title>The Global Catalogue of Microorganisms (GCM) 10K type strain sequencing project: providing services to taxonomists for standard genome sequencing and annotation.</title>
        <authorList>
            <consortium name="The Broad Institute Genomics Platform"/>
            <consortium name="The Broad Institute Genome Sequencing Center for Infectious Disease"/>
            <person name="Wu L."/>
            <person name="Ma J."/>
        </authorList>
    </citation>
    <scope>NUCLEOTIDE SEQUENCE [LARGE SCALE GENOMIC DNA]</scope>
    <source>
        <strain evidence="5">CGMCC 1.15067</strain>
    </source>
</reference>
<name>A0ABW4UYU5_9BACL</name>
<dbReference type="RefSeq" id="WP_204827339.1">
    <property type="nucleotide sequence ID" value="NZ_JBHUGF010000012.1"/>
</dbReference>
<dbReference type="PROSITE" id="PS50977">
    <property type="entry name" value="HTH_TETR_2"/>
    <property type="match status" value="1"/>
</dbReference>
<keyword evidence="5" id="KW-1185">Reference proteome</keyword>
<dbReference type="InterPro" id="IPR050109">
    <property type="entry name" value="HTH-type_TetR-like_transc_reg"/>
</dbReference>
<accession>A0ABW4UYU5</accession>